<dbReference type="PROSITE" id="PS50887">
    <property type="entry name" value="GGDEF"/>
    <property type="match status" value="1"/>
</dbReference>
<proteinExistence type="predicted"/>
<feature type="domain" description="EAL" evidence="1">
    <location>
        <begin position="377"/>
        <end position="629"/>
    </location>
</feature>
<evidence type="ECO:0000259" key="1">
    <source>
        <dbReference type="PROSITE" id="PS50883"/>
    </source>
</evidence>
<gene>
    <name evidence="3" type="ORF">GCM10009126_06080</name>
</gene>
<comment type="caution">
    <text evidence="3">The sequence shown here is derived from an EMBL/GenBank/DDBJ whole genome shotgun (WGS) entry which is preliminary data.</text>
</comment>
<dbReference type="SMART" id="SM00267">
    <property type="entry name" value="GGDEF"/>
    <property type="match status" value="1"/>
</dbReference>
<dbReference type="SMART" id="SM00052">
    <property type="entry name" value="EAL"/>
    <property type="match status" value="1"/>
</dbReference>
<dbReference type="InterPro" id="IPR043128">
    <property type="entry name" value="Rev_trsase/Diguanyl_cyclase"/>
</dbReference>
<evidence type="ECO:0000259" key="2">
    <source>
        <dbReference type="PROSITE" id="PS50887"/>
    </source>
</evidence>
<dbReference type="InterPro" id="IPR052155">
    <property type="entry name" value="Biofilm_reg_signaling"/>
</dbReference>
<dbReference type="SUPFAM" id="SSF141868">
    <property type="entry name" value="EAL domain-like"/>
    <property type="match status" value="1"/>
</dbReference>
<dbReference type="InterPro" id="IPR000160">
    <property type="entry name" value="GGDEF_dom"/>
</dbReference>
<dbReference type="PANTHER" id="PTHR44757">
    <property type="entry name" value="DIGUANYLATE CYCLASE DGCP"/>
    <property type="match status" value="1"/>
</dbReference>
<evidence type="ECO:0000313" key="4">
    <source>
        <dbReference type="Proteomes" id="UP001500657"/>
    </source>
</evidence>
<dbReference type="InterPro" id="IPR001633">
    <property type="entry name" value="EAL_dom"/>
</dbReference>
<dbReference type="InterPro" id="IPR035919">
    <property type="entry name" value="EAL_sf"/>
</dbReference>
<keyword evidence="4" id="KW-1185">Reference proteome</keyword>
<dbReference type="CDD" id="cd01949">
    <property type="entry name" value="GGDEF"/>
    <property type="match status" value="1"/>
</dbReference>
<organism evidence="3 4">
    <name type="scientific">Rhodanobacter caeni</name>
    <dbReference type="NCBI Taxonomy" id="657654"/>
    <lineage>
        <taxon>Bacteria</taxon>
        <taxon>Pseudomonadati</taxon>
        <taxon>Pseudomonadota</taxon>
        <taxon>Gammaproteobacteria</taxon>
        <taxon>Lysobacterales</taxon>
        <taxon>Rhodanobacteraceae</taxon>
        <taxon>Rhodanobacter</taxon>
    </lineage>
</organism>
<name>A0ABN0U9L1_9GAMM</name>
<accession>A0ABN0U9L1</accession>
<dbReference type="PROSITE" id="PS50883">
    <property type="entry name" value="EAL"/>
    <property type="match status" value="1"/>
</dbReference>
<evidence type="ECO:0008006" key="5">
    <source>
        <dbReference type="Google" id="ProtNLM"/>
    </source>
</evidence>
<dbReference type="Proteomes" id="UP001500657">
    <property type="component" value="Unassembled WGS sequence"/>
</dbReference>
<dbReference type="Gene3D" id="3.30.70.270">
    <property type="match status" value="1"/>
</dbReference>
<dbReference type="RefSeq" id="WP_343880028.1">
    <property type="nucleotide sequence ID" value="NZ_BAAAFO010000001.1"/>
</dbReference>
<dbReference type="Pfam" id="PF00563">
    <property type="entry name" value="EAL"/>
    <property type="match status" value="1"/>
</dbReference>
<dbReference type="PANTHER" id="PTHR44757:SF2">
    <property type="entry name" value="BIOFILM ARCHITECTURE MAINTENANCE PROTEIN MBAA"/>
    <property type="match status" value="1"/>
</dbReference>
<reference evidence="3 4" key="1">
    <citation type="journal article" date="2019" name="Int. J. Syst. Evol. Microbiol.">
        <title>The Global Catalogue of Microorganisms (GCM) 10K type strain sequencing project: providing services to taxonomists for standard genome sequencing and annotation.</title>
        <authorList>
            <consortium name="The Broad Institute Genomics Platform"/>
            <consortium name="The Broad Institute Genome Sequencing Center for Infectious Disease"/>
            <person name="Wu L."/>
            <person name="Ma J."/>
        </authorList>
    </citation>
    <scope>NUCLEOTIDE SEQUENCE [LARGE SCALE GENOMIC DNA]</scope>
    <source>
        <strain evidence="3 4">JCM 16242</strain>
    </source>
</reference>
<evidence type="ECO:0000313" key="3">
    <source>
        <dbReference type="EMBL" id="GAA0243163.1"/>
    </source>
</evidence>
<feature type="domain" description="GGDEF" evidence="2">
    <location>
        <begin position="235"/>
        <end position="368"/>
    </location>
</feature>
<dbReference type="NCBIfam" id="TIGR00254">
    <property type="entry name" value="GGDEF"/>
    <property type="match status" value="1"/>
</dbReference>
<dbReference type="InterPro" id="IPR029787">
    <property type="entry name" value="Nucleotide_cyclase"/>
</dbReference>
<dbReference type="Pfam" id="PF00990">
    <property type="entry name" value="GGDEF"/>
    <property type="match status" value="1"/>
</dbReference>
<dbReference type="SUPFAM" id="SSF55073">
    <property type="entry name" value="Nucleotide cyclase"/>
    <property type="match status" value="1"/>
</dbReference>
<dbReference type="EMBL" id="BAAAFO010000001">
    <property type="protein sequence ID" value="GAA0243163.1"/>
    <property type="molecule type" value="Genomic_DNA"/>
</dbReference>
<dbReference type="Gene3D" id="3.20.20.450">
    <property type="entry name" value="EAL domain"/>
    <property type="match status" value="1"/>
</dbReference>
<protein>
    <recommendedName>
        <fullName evidence="5">EAL domain-containing protein</fullName>
    </recommendedName>
</protein>
<sequence>MEGSEELRETLVAMRREISVLRVEATHANLLLDALDAMLDVGAEHDPFIGVFAALLPVFECSGAIVLIENPADPRYLECIASNDPALVGSFRERNRKLDKVLAGRTVTTVSTAAGDASAPATEDDARPALYLPLGVRDRRGLMILLRDRGCPGFDRHHVRLAGKFSVLASHAFAVTHASRTEAESQRLQQMTLQLKASQEALTHRANHDQLTGLPNRLHVQELVGLLVAEKGASQKFALAFLDIDDFKRVNDFHGHAAGDALLVGIADRLRAELRQSDIIGRISGDEFVIVFDAFDQTEELVVAVDRISRRLHAPFRIGGHDITISGSIGVALWPEHGHDYETLRGYADTAMYRAKATHKGGVTFFHPSMGREMSERMSLEQQLREALAKREFQCALQQKVDLRTRRVVGFEALVRWVDSHGTIHPPARFLKLASELDMLDDITAIVLDNLCEALPWLDRGFGADVSYSINVSPVQATRSSFVRQLVRRIADTGRARNFLLELTEETFLATDVFQLQCLPLIRAAGIGLSIDDFGTGYSSLAILADITADELKVDRSLVASIGQRPRNQGILRAIESLGTNLGMTVVAEGIETAEEKDYLLGSTGLAIGQGYLFHRPQLISEMVGGVPE</sequence>
<dbReference type="CDD" id="cd01948">
    <property type="entry name" value="EAL"/>
    <property type="match status" value="1"/>
</dbReference>